<dbReference type="Proteomes" id="UP000499080">
    <property type="component" value="Unassembled WGS sequence"/>
</dbReference>
<comment type="caution">
    <text evidence="1">The sequence shown here is derived from an EMBL/GenBank/DDBJ whole genome shotgun (WGS) entry which is preliminary data.</text>
</comment>
<reference evidence="1 2" key="1">
    <citation type="journal article" date="2019" name="Sci. Rep.">
        <title>Orb-weaving spider Araneus ventricosus genome elucidates the spidroin gene catalogue.</title>
        <authorList>
            <person name="Kono N."/>
            <person name="Nakamura H."/>
            <person name="Ohtoshi R."/>
            <person name="Moran D.A.P."/>
            <person name="Shinohara A."/>
            <person name="Yoshida Y."/>
            <person name="Fujiwara M."/>
            <person name="Mori M."/>
            <person name="Tomita M."/>
            <person name="Arakawa K."/>
        </authorList>
    </citation>
    <scope>NUCLEOTIDE SEQUENCE [LARGE SCALE GENOMIC DNA]</scope>
</reference>
<sequence>DAMRNHNNFEFSIKKTKVSGLRQQQIISGGWWYEEKTFCSHLEWVHKPGADDLVNVFLVAMAAI</sequence>
<organism evidence="1 2">
    <name type="scientific">Araneus ventricosus</name>
    <name type="common">Orbweaver spider</name>
    <name type="synonym">Epeira ventricosa</name>
    <dbReference type="NCBI Taxonomy" id="182803"/>
    <lineage>
        <taxon>Eukaryota</taxon>
        <taxon>Metazoa</taxon>
        <taxon>Ecdysozoa</taxon>
        <taxon>Arthropoda</taxon>
        <taxon>Chelicerata</taxon>
        <taxon>Arachnida</taxon>
        <taxon>Araneae</taxon>
        <taxon>Araneomorphae</taxon>
        <taxon>Entelegynae</taxon>
        <taxon>Araneoidea</taxon>
        <taxon>Araneidae</taxon>
        <taxon>Araneus</taxon>
    </lineage>
</organism>
<feature type="non-terminal residue" evidence="1">
    <location>
        <position position="1"/>
    </location>
</feature>
<evidence type="ECO:0000313" key="2">
    <source>
        <dbReference type="Proteomes" id="UP000499080"/>
    </source>
</evidence>
<dbReference type="EMBL" id="BGPR01026975">
    <property type="protein sequence ID" value="GBN97113.1"/>
    <property type="molecule type" value="Genomic_DNA"/>
</dbReference>
<name>A0A4Y2TBE8_ARAVE</name>
<protein>
    <submittedName>
        <fullName evidence="1">Uncharacterized protein</fullName>
    </submittedName>
</protein>
<dbReference type="AlphaFoldDB" id="A0A4Y2TBE8"/>
<accession>A0A4Y2TBE8</accession>
<keyword evidence="2" id="KW-1185">Reference proteome</keyword>
<gene>
    <name evidence="1" type="ORF">AVEN_229827_1</name>
</gene>
<proteinExistence type="predicted"/>
<evidence type="ECO:0000313" key="1">
    <source>
        <dbReference type="EMBL" id="GBN97113.1"/>
    </source>
</evidence>